<gene>
    <name evidence="1" type="ORF">NUW58_g4683</name>
</gene>
<dbReference type="EMBL" id="JAPDGR010000843">
    <property type="protein sequence ID" value="KAJ2987111.1"/>
    <property type="molecule type" value="Genomic_DNA"/>
</dbReference>
<comment type="caution">
    <text evidence="1">The sequence shown here is derived from an EMBL/GenBank/DDBJ whole genome shotgun (WGS) entry which is preliminary data.</text>
</comment>
<evidence type="ECO:0000313" key="2">
    <source>
        <dbReference type="Proteomes" id="UP001143856"/>
    </source>
</evidence>
<keyword evidence="2" id="KW-1185">Reference proteome</keyword>
<name>A0ACC1P7V1_9PEZI</name>
<accession>A0ACC1P7V1</accession>
<evidence type="ECO:0000313" key="1">
    <source>
        <dbReference type="EMBL" id="KAJ2987111.1"/>
    </source>
</evidence>
<sequence length="2272" mass="253387">MSPKRPPSSHGKEPESLRPRRAWRKWSRKYFRPLRATVYGHATKWYRAYFLEAVLRQKPLKPSKDGRHVPLRLDYRHQSLVDPRRGHSYLSNTIRTSRYTIYDFVPKQLIFQFTRLSNAYFLAIGIPQTVPGLSTTGTYTTIVPLLFFVLLTILKEGYDDYKRHRLDKLENANTTRVLRSPASEAVPSTTKWPWSRHKPRTETCDSEPSCDEKDGGYRWAEVEWRDVEVGDIVKLRRDEAVPADIVLLHATGENGIAYIDTMDLDGETNLKSRESLRDFKDCESIAGLRSTTAEFVVEDPNPDLYNFDGRVTVNGKTFPLTSNEVIYRGSTIRNTNSVIGIVINTGEECKIRMNANQHPDAKKPALEAMANKIVITLVFYVIVLTAGCSAGYVIWRGTTERNSWYIADATVELKQIIIGYAIQYNNIVPLSLYVTLELTRIGQMLMLNGDIEMYDEVTDTPARCNTNTILENLGQVSYVFSDKTGTLTDNIMKFRKLSIAGTAWLHEMDLSEDHDAAQQNALSAAARTLSASKSHEVNSALYEDIELFSVASPNTPVSPLRRKSSQWRSTSRPNHIQPEFTTSDLMEYIRLRPASYFATRAKDYILSLALCHTCLPEIKDGRLEYQSSSPDELALVQAARELGYLVTHRSSQTVTLRVTSETGEETDDTYQILDVIEFSSKRKRMSIIVRYPDGRICLICKGADSAIMPRLKLAQLAKEKATEVRKSADLEREIARRSEQLEVRNSFGGRPSFTLRRSFAANRDSLDPNRARWPVLERSRSVEPSKSRLSADKGRPSLNIRTASLDVMKTMPKRSPLTPVSPAQDKFSFLEDSSILDEATVFDRCFRHLDEFATEGLRTLLVARKFIPESEYAAWKEIYHSATTSLIDRQSKIEDAGEQIEQTLDLIGATAIEDKLQVGVPDTIDKLRRANIKIWMLTGDKRETAINIAHSARICRPGSDIFVIDSSKGDTEGQIRDATEDLQCGTVHSVVVIDGQTLASIEKSPVLTDLFYTLIPTVDSVICCRASPAQKSMIVKAIRQRLPKALTLAIGDGANDLAMISASHVGVGISGKEGLQAARVADYAIAQFRFLQRLLLVHGRWNYVRTGKFILATFWKEMFFYLPTAMYQRYNGYTGTSLYESYSLTVLNILFTSLCVLCMGIWEQDLRAETLLAVPELYVHGQRNRELNFLRFISWMTGAVIDGTLVWVLLWLGYNVFGLPRDNGLFAFGDLAFSIGILWTNWKLFIMETHYKMAIVMGSFALTVSGWWAWQAFLSGVYPLQPSPYAGRGAFVNTFGKDPLWWALLFGVLIALIGLDIAFKLVKRNLIVYGLWNWPPQRRSDVNDSPENCENWDRQLWQELEQDPVVQAHLRETLLEEQQGRPSTARDRSDPRDVFVAAHRDALASHVVVCYLRRDEPAAERYGTACVRTTEDGASGRHCGVLGLLWYGVRLGLFALHPTCPNQLLKLDISAQATAFCTMALSTLQCRNNQPTGFVWSDAGEAGYRCSRKDLRRVLVEAASAAAEICWGTACTSVQRLDDGRLSIQLVNQDSVETDEECDILVAADGASSKIRACLRPDDKLQFAGSVQMAGVAKFEAAIPSPLHNNWGGVITGTGASCFFSRVDQHSLVWALSVLEAGPRPKQDNRNSQQGQVILSRVRDLGKDIAEPFPTVLAATDPSTMIVLNAMDKQPFPHDMAAGPVLFIGDANHAVSPFAGNGANLALKDGWDLAEQLCQSSSLDRAAMSYDKRSLPRAVATLKSSHWRIKFITTQFTHVQLPTAMEEKAQPSVAFYPSVTEHVAGVPSVKHRMAEITRKIDRRIMPFMLLCYLCQFLDKVLINYANVMGLSTSLSLGPNDFPWLSTALFIGYAASEFFQGYLLQKFPIAKVLGLNVVLWGVNITATAGAKNFAGAVALRAILGVFEAVISPALVLITAQWYTKRQATPRTGLWYCGLGLGQISGGLVSFAAQHGSTQPPFEGWRVMFTAVGAFNILIGVLVTVLLPSNISEAMFLSELDKSILRHELVRDQSGNGRKVFRIAGMAEALRDTQIWLLFFAVIFMTLPSGIITTFSATLIRGFGYDAKQAALLNIPSGAVSILATLLSTFSILYEFPRWLAICLLMVPSLIGAGLMSFYPSSQTGSLAGIYLINFNVAPVALVYALVGANTQGYTKKVTANAMVAIAFSIANIIGPQTFRAEDAPEYFPAKIIVLVAGVLVVLFSIAVRLLYGMRNKKTRTVREAELRAIDRRLTLVREDEENSDQTDRTNPSFVYVY</sequence>
<dbReference type="Proteomes" id="UP001143856">
    <property type="component" value="Unassembled WGS sequence"/>
</dbReference>
<reference evidence="1" key="1">
    <citation type="submission" date="2022-10" db="EMBL/GenBank/DDBJ databases">
        <title>Genome Sequence of Xylaria curta.</title>
        <authorList>
            <person name="Buettner E."/>
        </authorList>
    </citation>
    <scope>NUCLEOTIDE SEQUENCE</scope>
    <source>
        <strain evidence="1">Babe10</strain>
    </source>
</reference>
<organism evidence="1 2">
    <name type="scientific">Xylaria curta</name>
    <dbReference type="NCBI Taxonomy" id="42375"/>
    <lineage>
        <taxon>Eukaryota</taxon>
        <taxon>Fungi</taxon>
        <taxon>Dikarya</taxon>
        <taxon>Ascomycota</taxon>
        <taxon>Pezizomycotina</taxon>
        <taxon>Sordariomycetes</taxon>
        <taxon>Xylariomycetidae</taxon>
        <taxon>Xylariales</taxon>
        <taxon>Xylariaceae</taxon>
        <taxon>Xylaria</taxon>
    </lineage>
</organism>
<protein>
    <submittedName>
        <fullName evidence="1">Uncharacterized protein</fullName>
    </submittedName>
</protein>
<proteinExistence type="predicted"/>